<dbReference type="InterPro" id="IPR019787">
    <property type="entry name" value="Znf_PHD-finger"/>
</dbReference>
<evidence type="ECO:0000256" key="10">
    <source>
        <dbReference type="SAM" id="MobiDB-lite"/>
    </source>
</evidence>
<dbReference type="PANTHER" id="PTHR45888">
    <property type="entry name" value="HL01030P-RELATED"/>
    <property type="match status" value="1"/>
</dbReference>
<dbReference type="InterPro" id="IPR011011">
    <property type="entry name" value="Znf_FYVE_PHD"/>
</dbReference>
<dbReference type="Proteomes" id="UP001341281">
    <property type="component" value="Chromosome 08"/>
</dbReference>
<evidence type="ECO:0000256" key="4">
    <source>
        <dbReference type="ARBA" id="ARBA00022771"/>
    </source>
</evidence>
<evidence type="ECO:0000256" key="5">
    <source>
        <dbReference type="ARBA" id="ARBA00022833"/>
    </source>
</evidence>
<feature type="region of interest" description="Disordered" evidence="10">
    <location>
        <begin position="63"/>
        <end position="93"/>
    </location>
</feature>
<evidence type="ECO:0000313" key="12">
    <source>
        <dbReference type="EMBL" id="WVZ90451.1"/>
    </source>
</evidence>
<feature type="region of interest" description="Disordered" evidence="10">
    <location>
        <begin position="539"/>
        <end position="774"/>
    </location>
</feature>
<dbReference type="Gene3D" id="3.30.40.10">
    <property type="entry name" value="Zinc/RING finger domain, C3HC4 (zinc finger)"/>
    <property type="match status" value="3"/>
</dbReference>
<protein>
    <recommendedName>
        <fullName evidence="11">PHD-type domain-containing protein</fullName>
    </recommendedName>
</protein>
<keyword evidence="6" id="KW-0805">Transcription regulation</keyword>
<keyword evidence="3" id="KW-0677">Repeat</keyword>
<evidence type="ECO:0000256" key="1">
    <source>
        <dbReference type="ARBA" id="ARBA00004123"/>
    </source>
</evidence>
<dbReference type="SUPFAM" id="SSF57903">
    <property type="entry name" value="FYVE/PHD zinc finger"/>
    <property type="match status" value="3"/>
</dbReference>
<name>A0AAQ3UEL8_PASNO</name>
<accession>A0AAQ3UEL8</accession>
<dbReference type="InterPro" id="IPR013083">
    <property type="entry name" value="Znf_RING/FYVE/PHD"/>
</dbReference>
<dbReference type="AlphaFoldDB" id="A0AAQ3UEL8"/>
<gene>
    <name evidence="12" type="ORF">U9M48_036752</name>
</gene>
<dbReference type="GO" id="GO:0005634">
    <property type="term" value="C:nucleus"/>
    <property type="evidence" value="ECO:0007669"/>
    <property type="project" value="UniProtKB-SubCell"/>
</dbReference>
<evidence type="ECO:0000256" key="7">
    <source>
        <dbReference type="ARBA" id="ARBA00023163"/>
    </source>
</evidence>
<evidence type="ECO:0000256" key="6">
    <source>
        <dbReference type="ARBA" id="ARBA00023015"/>
    </source>
</evidence>
<feature type="compositionally biased region" description="Polar residues" evidence="10">
    <location>
        <begin position="422"/>
        <end position="443"/>
    </location>
</feature>
<dbReference type="PROSITE" id="PS50016">
    <property type="entry name" value="ZF_PHD_2"/>
    <property type="match status" value="2"/>
</dbReference>
<keyword evidence="4 9" id="KW-0863">Zinc-finger</keyword>
<feature type="compositionally biased region" description="Polar residues" evidence="10">
    <location>
        <begin position="665"/>
        <end position="697"/>
    </location>
</feature>
<feature type="compositionally biased region" description="Polar residues" evidence="10">
    <location>
        <begin position="580"/>
        <end position="591"/>
    </location>
</feature>
<keyword evidence="8" id="KW-0539">Nucleus</keyword>
<evidence type="ECO:0000259" key="11">
    <source>
        <dbReference type="PROSITE" id="PS50016"/>
    </source>
</evidence>
<dbReference type="FunFam" id="3.30.40.10:FF:000238">
    <property type="entry name" value="PHD finger family protein"/>
    <property type="match status" value="1"/>
</dbReference>
<feature type="compositionally biased region" description="Polar residues" evidence="10">
    <location>
        <begin position="717"/>
        <end position="737"/>
    </location>
</feature>
<keyword evidence="7" id="KW-0804">Transcription</keyword>
<feature type="domain" description="PHD-type" evidence="11">
    <location>
        <begin position="133"/>
        <end position="216"/>
    </location>
</feature>
<feature type="domain" description="PHD-type" evidence="11">
    <location>
        <begin position="296"/>
        <end position="355"/>
    </location>
</feature>
<dbReference type="PANTHER" id="PTHR45888:SF4">
    <property type="entry name" value="PHD FINGER PROTEIN 10"/>
    <property type="match status" value="1"/>
</dbReference>
<dbReference type="SMART" id="SM00249">
    <property type="entry name" value="PHD"/>
    <property type="match status" value="3"/>
</dbReference>
<organism evidence="12 13">
    <name type="scientific">Paspalum notatum var. saurae</name>
    <dbReference type="NCBI Taxonomy" id="547442"/>
    <lineage>
        <taxon>Eukaryota</taxon>
        <taxon>Viridiplantae</taxon>
        <taxon>Streptophyta</taxon>
        <taxon>Embryophyta</taxon>
        <taxon>Tracheophyta</taxon>
        <taxon>Spermatophyta</taxon>
        <taxon>Magnoliopsida</taxon>
        <taxon>Liliopsida</taxon>
        <taxon>Poales</taxon>
        <taxon>Poaceae</taxon>
        <taxon>PACMAD clade</taxon>
        <taxon>Panicoideae</taxon>
        <taxon>Andropogonodae</taxon>
        <taxon>Paspaleae</taxon>
        <taxon>Paspalinae</taxon>
        <taxon>Paspalum</taxon>
    </lineage>
</organism>
<dbReference type="EMBL" id="CP144752">
    <property type="protein sequence ID" value="WVZ90451.1"/>
    <property type="molecule type" value="Genomic_DNA"/>
</dbReference>
<evidence type="ECO:0000256" key="2">
    <source>
        <dbReference type="ARBA" id="ARBA00022723"/>
    </source>
</evidence>
<dbReference type="Pfam" id="PF00628">
    <property type="entry name" value="PHD"/>
    <property type="match status" value="2"/>
</dbReference>
<dbReference type="GO" id="GO:0008270">
    <property type="term" value="F:zinc ion binding"/>
    <property type="evidence" value="ECO:0007669"/>
    <property type="project" value="UniProtKB-KW"/>
</dbReference>
<evidence type="ECO:0000313" key="13">
    <source>
        <dbReference type="Proteomes" id="UP001341281"/>
    </source>
</evidence>
<reference evidence="12 13" key="1">
    <citation type="submission" date="2024-02" db="EMBL/GenBank/DDBJ databases">
        <title>High-quality chromosome-scale genome assembly of Pensacola bahiagrass (Paspalum notatum Flugge var. saurae).</title>
        <authorList>
            <person name="Vega J.M."/>
            <person name="Podio M."/>
            <person name="Orjuela J."/>
            <person name="Siena L.A."/>
            <person name="Pessino S.C."/>
            <person name="Combes M.C."/>
            <person name="Mariac C."/>
            <person name="Albertini E."/>
            <person name="Pupilli F."/>
            <person name="Ortiz J.P.A."/>
            <person name="Leblanc O."/>
        </authorList>
    </citation>
    <scope>NUCLEOTIDE SEQUENCE [LARGE SCALE GENOMIC DNA]</scope>
    <source>
        <strain evidence="12">R1</strain>
        <tissue evidence="12">Leaf</tissue>
    </source>
</reference>
<keyword evidence="13" id="KW-1185">Reference proteome</keyword>
<dbReference type="FunFam" id="3.30.40.10:FF:000721">
    <property type="entry name" value="Os12g0527800 protein"/>
    <property type="match status" value="1"/>
</dbReference>
<feature type="compositionally biased region" description="Basic and acidic residues" evidence="10">
    <location>
        <begin position="613"/>
        <end position="627"/>
    </location>
</feature>
<comment type="subcellular location">
    <subcellularLocation>
        <location evidence="1">Nucleus</location>
    </subcellularLocation>
</comment>
<keyword evidence="2" id="KW-0479">Metal-binding</keyword>
<dbReference type="InterPro" id="IPR001965">
    <property type="entry name" value="Znf_PHD"/>
</dbReference>
<evidence type="ECO:0000256" key="9">
    <source>
        <dbReference type="PROSITE-ProRule" id="PRU00146"/>
    </source>
</evidence>
<proteinExistence type="predicted"/>
<keyword evidence="5" id="KW-0862">Zinc</keyword>
<feature type="region of interest" description="Disordered" evidence="10">
    <location>
        <begin position="422"/>
        <end position="527"/>
    </location>
</feature>
<feature type="compositionally biased region" description="Basic and acidic residues" evidence="10">
    <location>
        <begin position="463"/>
        <end position="480"/>
    </location>
</feature>
<sequence length="849" mass="93020">MAFHVACPITCRRVCDCELGFAAASKGAAAAAAATVWAGAAAALEGFLADPWLLRPAGAAAGPGGDTVQVEVPPLEPLPEDGEDEARRAAAQRGAAAAEDLVRRLESGAYGSSEAEGDEEEWDQEDQGNAAVKVMCRLCFSGENEGSTKAAKMLPCKLCNKRYHRNCLKNWGEHRGNTKIFWPLQHNHSCTSSDKLIFLLDLFHWSSWVCPSCRSCEVCRRPGDPNKLMFCKRCDGAYHCYCQQPSHKNVTNGPYLCPKHTRCHSCGSGVPGSGHSTRWFLGYTCCDACGRLFVKGNYCPICLKVYRDSEVIPMVCCDVCEKWVHIECDGISEEKYQQFQADQNLQYTCASCRGECSQIRDTEDAIRELWKRRDVVDHDLMVSLRAAAALPSLEDVSPSSPNSDDEKLGAYVLKNDGRNTLKFSLKSNSSKPPSETPEQGKTVSKSSGSNKKSSKKKGGQGNKTDDGHDEIFLERRHDARSSNSRLGDQSIDVNHDRSPFKNDGNAYISSSTRSSEKNLKSPSMKAVANNAEMIPKVKIKGSKVSSLHFKDSGEENAPKNDTGKGTKLVIHLGSRHKTRSGSPKSELSNSQKEQDLGSVHGGKIDVTSQLKSSRSEIKERSVMKLVRDTGAQQRNSLLGDLGTSKKHATGKRSTALISGMENANEIGTKNRSSGQKQSHSSHVNENQGTAAFSSDSPDNLKPSLLKLKFKRPHFEPPNSQASQPEEPTSWASQQDEQLNVAKGQRSKRKRPSMDKADGSDGMIPAKKHQQSTDDEVMDANWILRKLGKDAIGKRIEVHLTSDDKWHQGVVSNVIGSTLCIQLDNGRSENVELGKQAIRLIASRSKGWKR</sequence>
<evidence type="ECO:0000256" key="8">
    <source>
        <dbReference type="ARBA" id="ARBA00023242"/>
    </source>
</evidence>
<feature type="compositionally biased region" description="Basic and acidic residues" evidence="10">
    <location>
        <begin position="548"/>
        <end position="564"/>
    </location>
</feature>
<evidence type="ECO:0000256" key="3">
    <source>
        <dbReference type="ARBA" id="ARBA00022737"/>
    </source>
</evidence>